<dbReference type="Gene3D" id="3.30.300.30">
    <property type="match status" value="3"/>
</dbReference>
<dbReference type="FunFam" id="3.40.50.12780:FF:000012">
    <property type="entry name" value="Non-ribosomal peptide synthetase"/>
    <property type="match status" value="1"/>
</dbReference>
<dbReference type="Gene3D" id="3.40.50.980">
    <property type="match status" value="6"/>
</dbReference>
<dbReference type="CDD" id="cd12117">
    <property type="entry name" value="A_NRPS_Srf_like"/>
    <property type="match status" value="2"/>
</dbReference>
<dbReference type="InterPro" id="IPR023213">
    <property type="entry name" value="CAT-like_dom_sf"/>
</dbReference>
<dbReference type="PANTHER" id="PTHR45527">
    <property type="entry name" value="NONRIBOSOMAL PEPTIDE SYNTHETASE"/>
    <property type="match status" value="1"/>
</dbReference>
<dbReference type="CDD" id="cd19531">
    <property type="entry name" value="LCL_NRPS-like"/>
    <property type="match status" value="2"/>
</dbReference>
<dbReference type="SMART" id="SM00823">
    <property type="entry name" value="PKS_PP"/>
    <property type="match status" value="3"/>
</dbReference>
<dbReference type="InterPro" id="IPR020806">
    <property type="entry name" value="PKS_PP-bd"/>
</dbReference>
<dbReference type="Gene3D" id="3.40.50.1820">
    <property type="entry name" value="alpha/beta hydrolase"/>
    <property type="match status" value="1"/>
</dbReference>
<dbReference type="InterPro" id="IPR044894">
    <property type="entry name" value="TubC_N_sf"/>
</dbReference>
<keyword evidence="2" id="KW-0596">Phosphopantetheine</keyword>
<dbReference type="RefSeq" id="WP_058797444.1">
    <property type="nucleotide sequence ID" value="NZ_CP013611.1"/>
</dbReference>
<dbReference type="FunFam" id="3.30.300.30:FF:000015">
    <property type="entry name" value="Nonribosomal peptide synthase SidD"/>
    <property type="match status" value="2"/>
</dbReference>
<dbReference type="GO" id="GO:0031177">
    <property type="term" value="F:phosphopantetheine binding"/>
    <property type="evidence" value="ECO:0007669"/>
    <property type="project" value="InterPro"/>
</dbReference>
<name>A0A0U3I8T3_9GAMM</name>
<dbReference type="Proteomes" id="UP000069015">
    <property type="component" value="Chromosome 1"/>
</dbReference>
<dbReference type="NCBIfam" id="TIGR01733">
    <property type="entry name" value="AA-adenyl-dom"/>
    <property type="match status" value="3"/>
</dbReference>
<comment type="cofactor">
    <cofactor evidence="1">
        <name>pantetheine 4'-phosphate</name>
        <dbReference type="ChEBI" id="CHEBI:47942"/>
    </cofactor>
</comment>
<dbReference type="CDD" id="cd19544">
    <property type="entry name" value="E-C_NRPS"/>
    <property type="match status" value="1"/>
</dbReference>
<dbReference type="SUPFAM" id="SSF52777">
    <property type="entry name" value="CoA-dependent acyltransferases"/>
    <property type="match status" value="6"/>
</dbReference>
<dbReference type="SUPFAM" id="SSF47336">
    <property type="entry name" value="ACP-like"/>
    <property type="match status" value="3"/>
</dbReference>
<organism evidence="5 6">
    <name type="scientific">Pseudoalteromonas rubra</name>
    <dbReference type="NCBI Taxonomy" id="43658"/>
    <lineage>
        <taxon>Bacteria</taxon>
        <taxon>Pseudomonadati</taxon>
        <taxon>Pseudomonadota</taxon>
        <taxon>Gammaproteobacteria</taxon>
        <taxon>Alteromonadales</taxon>
        <taxon>Pseudoalteromonadaceae</taxon>
        <taxon>Pseudoalteromonas</taxon>
    </lineage>
</organism>
<dbReference type="InterPro" id="IPR009081">
    <property type="entry name" value="PP-bd_ACP"/>
</dbReference>
<dbReference type="PROSITE" id="PS50075">
    <property type="entry name" value="CARRIER"/>
    <property type="match status" value="3"/>
</dbReference>
<dbReference type="FunFam" id="3.40.50.980:FF:000001">
    <property type="entry name" value="Non-ribosomal peptide synthetase"/>
    <property type="match status" value="3"/>
</dbReference>
<dbReference type="Gene3D" id="3.30.559.30">
    <property type="entry name" value="Nonribosomal peptide synthetase, condensation domain"/>
    <property type="match status" value="3"/>
</dbReference>
<sequence length="3323" mass="362390">MIAKQIIDEAIACDILLFTEAGKLGFKQKSAAPFPEALKKQIQAHKADIIAFLANQHNDLDIPQRPADKTRLPLSNAQQRLWFIDSLKQGSAEYNQPLAFTVSGQPDLTKIEAVLNVMVERHEILRTTYHQDDMGAYQQVNTSQPCRVKVHDLSQVDNWPSQIAEVIATESAKCFDLSADLMLRVDYFKAPATEEASGVLLFNTHHIASDGWSQQILLREFVTVYEQLNAGQSAELAPLEIQYGDFALWQQQRAENGALDDALSYWQQQLDDAPLVHDLPLCQTRPATKQHAGGHVQGRLASKVAQPLLALALRLQVTPFMLMHALLSLLLSRYSNSTDIVIGTPVANRISPQLDKLIGFFVNTLPLRVDTDQQNLHELVAHVKEVHLAAQQHQQVQFDQLVEHLNIPRSAQYAPLCQIMLTTASEFGINQNRNMLASALASDGLALAPFGVERVVARFDIDMHINISDGGVELDWLYDSSIFSHAFIARLNQNFAALLCQVSAQGEADLPLGDISALCDSERQQLVSTGEQQRLEYDTSRCIHHLFEQQVEAAPEATALVFQNQSISYAELNQRANQLAHYLLSEQQITPETLVGVCSSRSMEMMVSMLAILKAGGAYVPLDPDYPASRLSYMAADAGLKQVIGYGSGLAVAQSLMSEQAGTAIDIAALTLDDYPQHNPALDEIYNDSLAYVIYTSGSTGQPKGVQLIHQGAVNLAHNQQACFATCADSKVLQFASISFDAATWEWLMALIPGGTLVIADESQRTDVQQLSELLKTQQITHATLPPALLSTMTLQTDLALQCLIVAGEACEENVVARWRAHYPFYNAYGPSETSVCATVGEIIDDTIHIGTPLCNVQTYVLDQQQNLLPHGSLGELYVGGDGLARGYLGQPELTAERFIDNPFYDPEVAGSSKRLYRTGDLVRYLTDGNLAFVGRADDQIKIRGFRVELGEIAQQLSRQTQVDSALVLAKNGPAGTYLVAYVQPVETIAEQAQPEFMAQTLVTLAQTLPDYMVPKLGVVIDDWPLTANGKVNKKALPEADTSALQGTYVAPQGEREQLMVTLCGELLAQPAEQLSVTANFFTLGGHSLLLMQLASRLRQQGFEVDAQALFAAQSLQEMAQGLSLATTNDADESRSLIPADCIAITPDMVPLAALSQAELNDIAAEITGGMANIQDIYPLAPLQEGVLFVHSMDPENDPYVTNYLYELKSDAALAQFTDSLNFLLARHDVLRTAILWQGKRQALQVVQRSVTLPVTQLACAEGLSAQQTITALADGPQWLDLAQAPLLRLQVCQDPDTGSHYALLQAHHLIIDHVAMAVIQDELHSYSAGKAQSLPAPASYRQFISDTLARMETLDIEGFFSESLGHISEPTLPFGLQDTQGNGDTIREHKVALSDALSTAIRTYAKRHEVSPAAIFHAAWALVLGACSNQQEVVFGTVMSGRMNGGAGVERLLGMLINTLPVAVELQGSSVTDLIKEVDKRLKALLPYEQVSLAQAQKHSAVGSDGPLFSAMLNYRHTERDEADTPAQDSDIQGLSAQERTNYPFNLSVNDYGAAHVFSLDLQIDEQVEISRIAEYVITALSKLTEAAQTQPVSSLSVLPADEVARLLTQGQRSLGYDDTACIHHLFEQQAAAAPEATALVFQNQSISYAELNQRANKLAHYLLGEQHITPGTLIGVCSSRSVEMVVSILAILKAGGAYVPLDPNYPASRLSYMAVDAGLKQVIGYGSGLTVAQSLMSEQAGTAIDIAALTLDDYPLHNPALETLSGDALAYVIYTSGSTGQPKGVLTPHRAVQRLISTPHFMTLDSDTVFLHSANIAFDAATIELWGPLLNGGRCVLYPQDQLDIHALNTLIDSQAINSMWLTAGLFSEWSHHCDGRTSLRYVLAGGDIVHGADVIRVQQALPQAQVINGYGPTENTTFSCCYAIPTLHQSQDIAIGTPLNGDQVLVLSDDLSLVPYGSVGELCVGGDGLAEGYLNQPELTAERFINNPFYDPEVAGSAKRLYRTGDLVRYLADGNLAFVGRADDQIKIRGFRVELGEIAQQLSRQSDIDSALVLAKNGPAGTYLVAYVQPVETIAEQAQPEFMTQTLATLAQSLPDYMVPKLGVVIDEWPLTANGKVNKKALPEADTSVLHGTYVAPANEVEQALCQIWAQLLDLEAGRISTTDNFFDLGGHSLLSVRLAAELRAQLAVELPIKALFNAATIADQAREVAAHRGEQVREQITALPRALQTDPQLGEHSALPLSFAQQRLWFIDQLHKGSAQYNMPAAFDVSGTLDLTVVEAVLQTIIDRHEVLKTVYRDGEQGAEQLIRRDARFALSYDDVRMCNEAQQQQAIATAMTQQLNQPFDLTRDVMIRAGYIQTADNEGVLLFNMHHIASDGWSMQVLIKEFVQLYQAYSQKQSNPLAPLAIQYADYAQWQRDYLSDALLEQQLEYWQQQLADVPPVHSLPLDYPRPDTKQHQGAQVKSTLSKEVAQGLAALAKAEGLTPFMLLHGALSLLLSRHSNAQDIVIGTPVANRMQAELEPLIGFFVNTLVLNVNTAQATLAEYLAHVKAVHLGAQSNQDVPFEQLVEQLNVPRSTAHTPLFQVMLTTRTDYGLTGEVEDSAWSLGGAQLSPRSDGSVVAKFDLDVNMALSETGVELCWTYDTALFSEAHIDTLNRHLGTLLTTLTHSDSASLLTQAPGTLTLLSDAEQQALLVSPNQSEQNYDATLSIHQAFEQQAAAAPEATALVFQNQSISYAELNQRANQLAHYLLSEQHITPGTLIGVCSSRSVEMVVSILAILKAGGAYVPLDPNYPASRLNYMAVDAGLKQVIGFGSGLAVAQSLMSEQAGTAIDIAALELDDYPQHNPALDEVSSDSLAYVIYTSGSTGQPKGVLTPHRAVQRLISTPHFMTLDSDTVFLHSANIAFDAATIELWGPLLNGGRCVLYPQDQLDIHALNTLIDSQAINSMWLTAGLFSEWSHHCDGRTSLRYVLAGGDIVHGADVMRVQQALPQAQVINGYGPTENTTFSCCYAIPTLHESQDIAIGTPLNGDQALVLSDDLSLVPYGSVGELCVGGDGLAQGYLNQPELTAERFIDNPFYDPEVAGSSKRLYRTGDLVRYLTDGNLAFVGRADDQIKIRGFRVELGEIAQQLSRQSDIDSALVLAKNGPAGTYLVAYVQPVETIAEQAQTEFMTQTLATLAQTLPDYMVPKLGVVIDEWPLTANGKVNKKALPEADSSALQDTYVAPENDIEQTLCEIWSQLLGIAHQDISTQSHFFDLGGHSLLVVKLATQVRETFNIEFSIQELYDATRICDQAVHIEYLQLKFNRDTQTEACEELEW</sequence>
<dbReference type="FunFam" id="1.10.1200.10:FF:000005">
    <property type="entry name" value="Nonribosomal peptide synthetase 1"/>
    <property type="match status" value="1"/>
</dbReference>
<dbReference type="Gene3D" id="3.30.559.10">
    <property type="entry name" value="Chloramphenicol acetyltransferase-like domain"/>
    <property type="match status" value="3"/>
</dbReference>
<dbReference type="Gene3D" id="1.10.10.1830">
    <property type="entry name" value="Non-ribosomal peptide synthase, adenylation domain"/>
    <property type="match status" value="1"/>
</dbReference>
<feature type="domain" description="Carrier" evidence="4">
    <location>
        <begin position="3229"/>
        <end position="3306"/>
    </location>
</feature>
<dbReference type="GO" id="GO:0003824">
    <property type="term" value="F:catalytic activity"/>
    <property type="evidence" value="ECO:0007669"/>
    <property type="project" value="InterPro"/>
</dbReference>
<dbReference type="CDD" id="cd05930">
    <property type="entry name" value="A_NRPS"/>
    <property type="match status" value="1"/>
</dbReference>
<dbReference type="InterPro" id="IPR020845">
    <property type="entry name" value="AMP-binding_CS"/>
</dbReference>
<reference evidence="5 6" key="1">
    <citation type="submission" date="2015-12" db="EMBL/GenBank/DDBJ databases">
        <title>Complete genome sequence of Pseudoalteromonas rubra SCSIO 6842, harboring a conjugative plasmid.</title>
        <authorList>
            <person name="Li B."/>
            <person name="Wang X."/>
        </authorList>
    </citation>
    <scope>NUCLEOTIDE SEQUENCE [LARGE SCALE GENOMIC DNA]</scope>
    <source>
        <strain evidence="5 6">SCSIO 6842</strain>
    </source>
</reference>
<evidence type="ECO:0000256" key="2">
    <source>
        <dbReference type="ARBA" id="ARBA00022450"/>
    </source>
</evidence>
<evidence type="ECO:0000256" key="3">
    <source>
        <dbReference type="ARBA" id="ARBA00022553"/>
    </source>
</evidence>
<feature type="domain" description="Carrier" evidence="4">
    <location>
        <begin position="1051"/>
        <end position="1127"/>
    </location>
</feature>
<accession>A0A0U3I8T3</accession>
<evidence type="ECO:0000313" key="5">
    <source>
        <dbReference type="EMBL" id="ALU44447.1"/>
    </source>
</evidence>
<feature type="domain" description="Carrier" evidence="4">
    <location>
        <begin position="2139"/>
        <end position="2216"/>
    </location>
</feature>
<dbReference type="InterPro" id="IPR045851">
    <property type="entry name" value="AMP-bd_C_sf"/>
</dbReference>
<evidence type="ECO:0000313" key="6">
    <source>
        <dbReference type="Proteomes" id="UP000069015"/>
    </source>
</evidence>
<dbReference type="NCBIfam" id="NF003417">
    <property type="entry name" value="PRK04813.1"/>
    <property type="match status" value="3"/>
</dbReference>
<dbReference type="GO" id="GO:0044550">
    <property type="term" value="P:secondary metabolite biosynthetic process"/>
    <property type="evidence" value="ECO:0007669"/>
    <property type="project" value="TreeGrafter"/>
</dbReference>
<evidence type="ECO:0000259" key="4">
    <source>
        <dbReference type="PROSITE" id="PS50075"/>
    </source>
</evidence>
<dbReference type="InterPro" id="IPR029058">
    <property type="entry name" value="AB_hydrolase_fold"/>
</dbReference>
<dbReference type="SUPFAM" id="SSF56801">
    <property type="entry name" value="Acetyl-CoA synthetase-like"/>
    <property type="match status" value="3"/>
</dbReference>
<dbReference type="InterPro" id="IPR000873">
    <property type="entry name" value="AMP-dep_synth/lig_dom"/>
</dbReference>
<dbReference type="Pfam" id="PF00668">
    <property type="entry name" value="Condensation"/>
    <property type="match status" value="3"/>
</dbReference>
<dbReference type="EMBL" id="CP013611">
    <property type="protein sequence ID" value="ALU44447.1"/>
    <property type="molecule type" value="Genomic_DNA"/>
</dbReference>
<dbReference type="Gene3D" id="1.10.1200.10">
    <property type="entry name" value="ACP-like"/>
    <property type="match status" value="2"/>
</dbReference>
<evidence type="ECO:0000256" key="1">
    <source>
        <dbReference type="ARBA" id="ARBA00001957"/>
    </source>
</evidence>
<gene>
    <name evidence="5" type="ORF">AT705_16835</name>
</gene>
<dbReference type="InterPro" id="IPR006162">
    <property type="entry name" value="Ppantetheine_attach_site"/>
</dbReference>
<dbReference type="FunFam" id="2.30.38.10:FF:000001">
    <property type="entry name" value="Non-ribosomal peptide synthetase PvdI"/>
    <property type="match status" value="1"/>
</dbReference>
<keyword evidence="3" id="KW-0597">Phosphoprotein</keyword>
<dbReference type="Pfam" id="PF00501">
    <property type="entry name" value="AMP-binding"/>
    <property type="match status" value="3"/>
</dbReference>
<protein>
    <recommendedName>
        <fullName evidence="4">Carrier domain-containing protein</fullName>
    </recommendedName>
</protein>
<dbReference type="Gene3D" id="2.30.38.10">
    <property type="entry name" value="Luciferase, Domain 3"/>
    <property type="match status" value="3"/>
</dbReference>
<dbReference type="PROSITE" id="PS00455">
    <property type="entry name" value="AMP_BINDING"/>
    <property type="match status" value="3"/>
</dbReference>
<dbReference type="InterPro" id="IPR036736">
    <property type="entry name" value="ACP-like_sf"/>
</dbReference>
<dbReference type="KEGG" id="prr:AT705_16835"/>
<dbReference type="InterPro" id="IPR001242">
    <property type="entry name" value="Condensation_dom"/>
</dbReference>
<dbReference type="GO" id="GO:0043041">
    <property type="term" value="P:amino acid activation for nonribosomal peptide biosynthetic process"/>
    <property type="evidence" value="ECO:0007669"/>
    <property type="project" value="TreeGrafter"/>
</dbReference>
<dbReference type="Pfam" id="PF00550">
    <property type="entry name" value="PP-binding"/>
    <property type="match status" value="3"/>
</dbReference>
<dbReference type="InterPro" id="IPR010071">
    <property type="entry name" value="AA_adenyl_dom"/>
</dbReference>
<proteinExistence type="predicted"/>
<dbReference type="GO" id="GO:0005829">
    <property type="term" value="C:cytosol"/>
    <property type="evidence" value="ECO:0007669"/>
    <property type="project" value="TreeGrafter"/>
</dbReference>
<dbReference type="PANTHER" id="PTHR45527:SF1">
    <property type="entry name" value="FATTY ACID SYNTHASE"/>
    <property type="match status" value="1"/>
</dbReference>
<dbReference type="PROSITE" id="PS00012">
    <property type="entry name" value="PHOSPHOPANTETHEINE"/>
    <property type="match status" value="3"/>
</dbReference>